<name>A0A221W1D0_9PSEU</name>
<evidence type="ECO:0000313" key="2">
    <source>
        <dbReference type="Proteomes" id="UP000204221"/>
    </source>
</evidence>
<gene>
    <name evidence="1" type="ORF">AHOG_09480</name>
</gene>
<reference evidence="1 2" key="1">
    <citation type="submission" date="2017-07" db="EMBL/GenBank/DDBJ databases">
        <title>Complete genome sequence of Actinoalloteichus hoggarensis DSM 45943, type strain of Actinoalloteichus hoggarensis.</title>
        <authorList>
            <person name="Ruckert C."/>
            <person name="Nouioui I."/>
            <person name="Willmese J."/>
            <person name="van Wezel G."/>
            <person name="Klenk H.-P."/>
            <person name="Kalinowski J."/>
            <person name="Zotchev S.B."/>
        </authorList>
    </citation>
    <scope>NUCLEOTIDE SEQUENCE [LARGE SCALE GENOMIC DNA]</scope>
    <source>
        <strain evidence="1 2">DSM 45943</strain>
    </source>
</reference>
<keyword evidence="2" id="KW-1185">Reference proteome</keyword>
<organism evidence="1 2">
    <name type="scientific">Actinoalloteichus hoggarensis</name>
    <dbReference type="NCBI Taxonomy" id="1470176"/>
    <lineage>
        <taxon>Bacteria</taxon>
        <taxon>Bacillati</taxon>
        <taxon>Actinomycetota</taxon>
        <taxon>Actinomycetes</taxon>
        <taxon>Pseudonocardiales</taxon>
        <taxon>Pseudonocardiaceae</taxon>
        <taxon>Actinoalloteichus</taxon>
    </lineage>
</organism>
<proteinExistence type="predicted"/>
<dbReference type="RefSeq" id="WP_093941027.1">
    <property type="nucleotide sequence ID" value="NZ_CP022521.1"/>
</dbReference>
<dbReference type="KEGG" id="ahg:AHOG_09480"/>
<protein>
    <submittedName>
        <fullName evidence="1">Uncharacterized protein</fullName>
    </submittedName>
</protein>
<dbReference type="Proteomes" id="UP000204221">
    <property type="component" value="Chromosome"/>
</dbReference>
<dbReference type="OrthoDB" id="3687373at2"/>
<dbReference type="AlphaFoldDB" id="A0A221W1D0"/>
<accession>A0A221W1D0</accession>
<dbReference type="EMBL" id="CP022521">
    <property type="protein sequence ID" value="ASO19540.1"/>
    <property type="molecule type" value="Genomic_DNA"/>
</dbReference>
<evidence type="ECO:0000313" key="1">
    <source>
        <dbReference type="EMBL" id="ASO19540.1"/>
    </source>
</evidence>
<sequence length="116" mass="13117">MTSKAVELAILAGYDQDPMYFDAQDGDFHNHTIDEAAEYFGFSADLTRELHEWDDELQGTFNLAVPQDSGFPSPRHRHAWIEKGKELAARIKRESPVVASVDYQADGYFQDGTCVF</sequence>